<sequence length="36" mass="4729">MILRKKYWIIFLIHHSWFTFEKMYFKYIKVHIKILI</sequence>
<keyword evidence="2" id="KW-1185">Reference proteome</keyword>
<evidence type="ECO:0000313" key="1">
    <source>
        <dbReference type="EMBL" id="AEL28361.1"/>
    </source>
</evidence>
<dbReference type="AlphaFoldDB" id="G0J4C1"/>
<name>G0J4C1_CYCMS</name>
<dbReference type="EMBL" id="CP002955">
    <property type="protein sequence ID" value="AEL28361.1"/>
    <property type="molecule type" value="Genomic_DNA"/>
</dbReference>
<organism evidence="1 2">
    <name type="scientific">Cyclobacterium marinum (strain ATCC 25205 / DSM 745 / LMG 13164 / NCIMB 1802)</name>
    <name type="common">Flectobacillus marinus</name>
    <dbReference type="NCBI Taxonomy" id="880070"/>
    <lineage>
        <taxon>Bacteria</taxon>
        <taxon>Pseudomonadati</taxon>
        <taxon>Bacteroidota</taxon>
        <taxon>Cytophagia</taxon>
        <taxon>Cytophagales</taxon>
        <taxon>Cyclobacteriaceae</taxon>
        <taxon>Cyclobacterium</taxon>
    </lineage>
</organism>
<reference evidence="2" key="1">
    <citation type="submission" date="2011-07" db="EMBL/GenBank/DDBJ databases">
        <title>The complete genome of Cyclobacterium marinum DSM 745.</title>
        <authorList>
            <person name="Lucas S."/>
            <person name="Han J."/>
            <person name="Lapidus A."/>
            <person name="Bruce D."/>
            <person name="Goodwin L."/>
            <person name="Pitluck S."/>
            <person name="Peters L."/>
            <person name="Kyrpides N."/>
            <person name="Mavromatis K."/>
            <person name="Ivanova N."/>
            <person name="Ovchinnikova G."/>
            <person name="Chertkov O."/>
            <person name="Detter J.C."/>
            <person name="Tapia R."/>
            <person name="Han C."/>
            <person name="Land M."/>
            <person name="Hauser L."/>
            <person name="Markowitz V."/>
            <person name="Cheng J.-F."/>
            <person name="Hugenholtz P."/>
            <person name="Woyke T."/>
            <person name="Wu D."/>
            <person name="Tindall B."/>
            <person name="Schuetze A."/>
            <person name="Brambilla E."/>
            <person name="Klenk H.-P."/>
            <person name="Eisen J.A."/>
        </authorList>
    </citation>
    <scope>NUCLEOTIDE SEQUENCE [LARGE SCALE GENOMIC DNA]</scope>
    <source>
        <strain evidence="2">ATCC 25205 / DSM 745 / LMG 13164 / NCIMB 1802</strain>
    </source>
</reference>
<evidence type="ECO:0000313" key="2">
    <source>
        <dbReference type="Proteomes" id="UP000001635"/>
    </source>
</evidence>
<accession>G0J4C1</accession>
<gene>
    <name evidence="1" type="ordered locus">Cycma_4675</name>
</gene>
<protein>
    <submittedName>
        <fullName evidence="1">Uncharacterized protein</fullName>
    </submittedName>
</protein>
<dbReference type="KEGG" id="cmr:Cycma_4675"/>
<dbReference type="Proteomes" id="UP000001635">
    <property type="component" value="Chromosome"/>
</dbReference>
<dbReference type="HOGENOM" id="CLU_3355747_0_0_10"/>
<proteinExistence type="predicted"/>